<proteinExistence type="predicted"/>
<reference evidence="1" key="1">
    <citation type="submission" date="2020-07" db="EMBL/GenBank/DDBJ databases">
        <title>Multicomponent nature underlies the extraordinary mechanical properties of spider dragline silk.</title>
        <authorList>
            <person name="Kono N."/>
            <person name="Nakamura H."/>
            <person name="Mori M."/>
            <person name="Yoshida Y."/>
            <person name="Ohtoshi R."/>
            <person name="Malay A.D."/>
            <person name="Moran D.A.P."/>
            <person name="Tomita M."/>
            <person name="Numata K."/>
            <person name="Arakawa K."/>
        </authorList>
    </citation>
    <scope>NUCLEOTIDE SEQUENCE</scope>
</reference>
<dbReference type="AlphaFoldDB" id="A0A8X6IUK4"/>
<organism evidence="1 2">
    <name type="scientific">Trichonephila clavata</name>
    <name type="common">Joro spider</name>
    <name type="synonym">Nephila clavata</name>
    <dbReference type="NCBI Taxonomy" id="2740835"/>
    <lineage>
        <taxon>Eukaryota</taxon>
        <taxon>Metazoa</taxon>
        <taxon>Ecdysozoa</taxon>
        <taxon>Arthropoda</taxon>
        <taxon>Chelicerata</taxon>
        <taxon>Arachnida</taxon>
        <taxon>Araneae</taxon>
        <taxon>Araneomorphae</taxon>
        <taxon>Entelegynae</taxon>
        <taxon>Araneoidea</taxon>
        <taxon>Nephilidae</taxon>
        <taxon>Trichonephila</taxon>
    </lineage>
</organism>
<gene>
    <name evidence="1" type="ORF">TNCT_269631</name>
</gene>
<comment type="caution">
    <text evidence="1">The sequence shown here is derived from an EMBL/GenBank/DDBJ whole genome shotgun (WGS) entry which is preliminary data.</text>
</comment>
<sequence length="87" mass="10343">MKLKRNIAEISTESFQSISPSRKIQKVRGVLTIDSISQHARVEIRLCVRAVSFYLYFSTRSFRTIERRFEMEIHLDSFRFGPLDVRF</sequence>
<dbReference type="Proteomes" id="UP000887116">
    <property type="component" value="Unassembled WGS sequence"/>
</dbReference>
<evidence type="ECO:0000313" key="1">
    <source>
        <dbReference type="EMBL" id="GFQ83370.1"/>
    </source>
</evidence>
<accession>A0A8X6IUK4</accession>
<name>A0A8X6IUK4_TRICU</name>
<keyword evidence="2" id="KW-1185">Reference proteome</keyword>
<evidence type="ECO:0000313" key="2">
    <source>
        <dbReference type="Proteomes" id="UP000887116"/>
    </source>
</evidence>
<protein>
    <submittedName>
        <fullName evidence="1">Uncharacterized protein</fullName>
    </submittedName>
</protein>
<dbReference type="EMBL" id="BMAO01012710">
    <property type="protein sequence ID" value="GFQ83370.1"/>
    <property type="molecule type" value="Genomic_DNA"/>
</dbReference>